<dbReference type="PANTHER" id="PTHR21495">
    <property type="entry name" value="NUCLEOPORIN-RELATED"/>
    <property type="match status" value="1"/>
</dbReference>
<dbReference type="InterPro" id="IPR004265">
    <property type="entry name" value="Dirigent"/>
</dbReference>
<dbReference type="Gene3D" id="2.40.480.10">
    <property type="entry name" value="Allene oxide cyclase-like"/>
    <property type="match status" value="1"/>
</dbReference>
<proteinExistence type="inferred from homology"/>
<comment type="caution">
    <text evidence="5">The sequence shown here is derived from an EMBL/GenBank/DDBJ whole genome shotgun (WGS) entry which is preliminary data.</text>
</comment>
<dbReference type="OrthoDB" id="1864232at2759"/>
<dbReference type="Proteomes" id="UP000825935">
    <property type="component" value="Chromosome 21"/>
</dbReference>
<reference evidence="5" key="1">
    <citation type="submission" date="2021-08" db="EMBL/GenBank/DDBJ databases">
        <title>WGS assembly of Ceratopteris richardii.</title>
        <authorList>
            <person name="Marchant D.B."/>
            <person name="Chen G."/>
            <person name="Jenkins J."/>
            <person name="Shu S."/>
            <person name="Leebens-Mack J."/>
            <person name="Grimwood J."/>
            <person name="Schmutz J."/>
            <person name="Soltis P."/>
            <person name="Soltis D."/>
            <person name="Chen Z.-H."/>
        </authorList>
    </citation>
    <scope>NUCLEOTIDE SEQUENCE</scope>
    <source>
        <strain evidence="5">Whitten #5841</strain>
        <tissue evidence="5">Leaf</tissue>
    </source>
</reference>
<sequence>MLPTVYRAAAAALVALLIAAYAPAKAALPGQRVENMVFYMHDLPNVTAAFVAPPQGNSGPSLGTALMFDDKLTRGPRPGSTEVGRGQGMYSVASLGSGLPALLFVFTAVLHKPVAYDGSTICLQGSDRTFLAEREIAVVGGTGRFRFARGYAILSTVNFNLSNGDATIKFNLTMALPHHANQY</sequence>
<dbReference type="EMBL" id="CM035426">
    <property type="protein sequence ID" value="KAH7315065.1"/>
    <property type="molecule type" value="Genomic_DNA"/>
</dbReference>
<keyword evidence="3 4" id="KW-0964">Secreted</keyword>
<feature type="signal peptide" evidence="4">
    <location>
        <begin position="1"/>
        <end position="26"/>
    </location>
</feature>
<keyword evidence="4" id="KW-0732">Signal</keyword>
<comment type="function">
    <text evidence="4">Dirigent proteins impart stereoselectivity on the phenoxy radical-coupling reaction, yielding optically active lignans from two molecules of coniferyl alcohol in the biosynthesis of lignans, flavonolignans, and alkaloids and thus plays a central role in plant secondary metabolism.</text>
</comment>
<dbReference type="GO" id="GO:0009699">
    <property type="term" value="P:phenylpropanoid biosynthetic process"/>
    <property type="evidence" value="ECO:0007669"/>
    <property type="project" value="UniProtKB-ARBA"/>
</dbReference>
<dbReference type="InterPro" id="IPR044859">
    <property type="entry name" value="Allene_oxi_cyc_Dirigent"/>
</dbReference>
<evidence type="ECO:0000256" key="1">
    <source>
        <dbReference type="ARBA" id="ARBA00010746"/>
    </source>
</evidence>
<comment type="similarity">
    <text evidence="1 4">Belongs to the plant dirigent protein family.</text>
</comment>
<comment type="subunit">
    <text evidence="2 4">Homodimer.</text>
</comment>
<evidence type="ECO:0000256" key="3">
    <source>
        <dbReference type="ARBA" id="ARBA00022525"/>
    </source>
</evidence>
<accession>A0A8T2S8S4</accession>
<dbReference type="GO" id="GO:0048046">
    <property type="term" value="C:apoplast"/>
    <property type="evidence" value="ECO:0007669"/>
    <property type="project" value="UniProtKB-SubCell"/>
</dbReference>
<dbReference type="AlphaFoldDB" id="A0A8T2S8S4"/>
<protein>
    <recommendedName>
        <fullName evidence="4">Dirigent protein</fullName>
    </recommendedName>
</protein>
<organism evidence="5 6">
    <name type="scientific">Ceratopteris richardii</name>
    <name type="common">Triangle waterfern</name>
    <dbReference type="NCBI Taxonomy" id="49495"/>
    <lineage>
        <taxon>Eukaryota</taxon>
        <taxon>Viridiplantae</taxon>
        <taxon>Streptophyta</taxon>
        <taxon>Embryophyta</taxon>
        <taxon>Tracheophyta</taxon>
        <taxon>Polypodiopsida</taxon>
        <taxon>Polypodiidae</taxon>
        <taxon>Polypodiales</taxon>
        <taxon>Pteridineae</taxon>
        <taxon>Pteridaceae</taxon>
        <taxon>Parkerioideae</taxon>
        <taxon>Ceratopteris</taxon>
    </lineage>
</organism>
<evidence type="ECO:0000313" key="5">
    <source>
        <dbReference type="EMBL" id="KAH7315065.1"/>
    </source>
</evidence>
<gene>
    <name evidence="5" type="ORF">KP509_21G032200</name>
</gene>
<keyword evidence="4" id="KW-0052">Apoplast</keyword>
<evidence type="ECO:0000256" key="2">
    <source>
        <dbReference type="ARBA" id="ARBA00011738"/>
    </source>
</evidence>
<keyword evidence="6" id="KW-1185">Reference proteome</keyword>
<feature type="chain" id="PRO_5035963769" description="Dirigent protein" evidence="4">
    <location>
        <begin position="27"/>
        <end position="183"/>
    </location>
</feature>
<evidence type="ECO:0000313" key="6">
    <source>
        <dbReference type="Proteomes" id="UP000825935"/>
    </source>
</evidence>
<name>A0A8T2S8S4_CERRI</name>
<comment type="subcellular location">
    <subcellularLocation>
        <location evidence="4">Secreted</location>
        <location evidence="4">Extracellular space</location>
        <location evidence="4">Apoplast</location>
    </subcellularLocation>
</comment>
<dbReference type="Pfam" id="PF03018">
    <property type="entry name" value="Dirigent"/>
    <property type="match status" value="1"/>
</dbReference>
<dbReference type="OMA" id="YAVANTE"/>
<evidence type="ECO:0000256" key="4">
    <source>
        <dbReference type="RuleBase" id="RU363099"/>
    </source>
</evidence>